<reference evidence="2" key="1">
    <citation type="submission" date="2022-04" db="EMBL/GenBank/DDBJ databases">
        <title>Carnegiea gigantea Genome sequencing and assembly v2.</title>
        <authorList>
            <person name="Copetti D."/>
            <person name="Sanderson M.J."/>
            <person name="Burquez A."/>
            <person name="Wojciechowski M.F."/>
        </authorList>
    </citation>
    <scope>NUCLEOTIDE SEQUENCE</scope>
    <source>
        <strain evidence="2">SGP5-SGP5p</strain>
        <tissue evidence="2">Aerial part</tissue>
    </source>
</reference>
<feature type="compositionally biased region" description="Low complexity" evidence="1">
    <location>
        <begin position="63"/>
        <end position="72"/>
    </location>
</feature>
<feature type="compositionally biased region" description="Polar residues" evidence="1">
    <location>
        <begin position="47"/>
        <end position="57"/>
    </location>
</feature>
<gene>
    <name evidence="2" type="ORF">Cgig2_009630</name>
</gene>
<evidence type="ECO:0000256" key="1">
    <source>
        <dbReference type="SAM" id="MobiDB-lite"/>
    </source>
</evidence>
<sequence>MEVVIDSIYTNPLLDTIREVGRDVRAPRHYFHPEICIENINKGMMQSAHQQSEGTHNSGFGGDLSPPSSGDGSTDGGNGGTNIIDTSQSSRLSSRDVHPIMSDHNNKRSEEYEEETIAHTYRHRRKTKHKATKAPPNYDNQVINKYADEQQMPSTFTRSGYCNWSCGSDSYNGGSYNYGYN</sequence>
<name>A0A9Q1Q6W0_9CARY</name>
<proteinExistence type="predicted"/>
<comment type="caution">
    <text evidence="2">The sequence shown here is derived from an EMBL/GenBank/DDBJ whole genome shotgun (WGS) entry which is preliminary data.</text>
</comment>
<keyword evidence="3" id="KW-1185">Reference proteome</keyword>
<evidence type="ECO:0000313" key="3">
    <source>
        <dbReference type="Proteomes" id="UP001153076"/>
    </source>
</evidence>
<organism evidence="2 3">
    <name type="scientific">Carnegiea gigantea</name>
    <dbReference type="NCBI Taxonomy" id="171969"/>
    <lineage>
        <taxon>Eukaryota</taxon>
        <taxon>Viridiplantae</taxon>
        <taxon>Streptophyta</taxon>
        <taxon>Embryophyta</taxon>
        <taxon>Tracheophyta</taxon>
        <taxon>Spermatophyta</taxon>
        <taxon>Magnoliopsida</taxon>
        <taxon>eudicotyledons</taxon>
        <taxon>Gunneridae</taxon>
        <taxon>Pentapetalae</taxon>
        <taxon>Caryophyllales</taxon>
        <taxon>Cactineae</taxon>
        <taxon>Cactaceae</taxon>
        <taxon>Cactoideae</taxon>
        <taxon>Echinocereeae</taxon>
        <taxon>Carnegiea</taxon>
    </lineage>
</organism>
<accession>A0A9Q1Q6W0</accession>
<feature type="region of interest" description="Disordered" evidence="1">
    <location>
        <begin position="45"/>
        <end position="113"/>
    </location>
</feature>
<dbReference type="Proteomes" id="UP001153076">
    <property type="component" value="Unassembled WGS sequence"/>
</dbReference>
<dbReference type="AlphaFoldDB" id="A0A9Q1Q6W0"/>
<dbReference type="EMBL" id="JAKOGI010000761">
    <property type="protein sequence ID" value="KAJ8430739.1"/>
    <property type="molecule type" value="Genomic_DNA"/>
</dbReference>
<protein>
    <submittedName>
        <fullName evidence="2">Uncharacterized protein</fullName>
    </submittedName>
</protein>
<evidence type="ECO:0000313" key="2">
    <source>
        <dbReference type="EMBL" id="KAJ8430739.1"/>
    </source>
</evidence>